<protein>
    <submittedName>
        <fullName evidence="2">Uncharacterized protein</fullName>
    </submittedName>
</protein>
<comment type="caution">
    <text evidence="2">The sequence shown here is derived from an EMBL/GenBank/DDBJ whole genome shotgun (WGS) entry which is preliminary data.</text>
</comment>
<keyword evidence="3" id="KW-1185">Reference proteome</keyword>
<dbReference type="EMBL" id="MCFL01000062">
    <property type="protein sequence ID" value="ORZ31288.1"/>
    <property type="molecule type" value="Genomic_DNA"/>
</dbReference>
<dbReference type="Proteomes" id="UP000193411">
    <property type="component" value="Unassembled WGS sequence"/>
</dbReference>
<dbReference type="Pfam" id="PF16053">
    <property type="entry name" value="MRP-S34"/>
    <property type="match status" value="1"/>
</dbReference>
<dbReference type="AlphaFoldDB" id="A0A1Y2H9L6"/>
<evidence type="ECO:0000313" key="3">
    <source>
        <dbReference type="Proteomes" id="UP000193411"/>
    </source>
</evidence>
<sequence>MSSSAATSNAQLAIQKALAALRLPVTKPGFAQPRNLYDLLVRQPLNGVGAIVRPTKYADRNYPPASFYKIVSSKIDPSNPTKGEVYAYKYYDGHLVDHTSRAIPKLIPNGYRDKWELVHHAQPATSPYSFIQQAKGQVIQRNLKHRKKGAAAAAAASPSPVAAAAEVTTTTTDGEVKA</sequence>
<dbReference type="GO" id="GO:0003735">
    <property type="term" value="F:structural constituent of ribosome"/>
    <property type="evidence" value="ECO:0007669"/>
    <property type="project" value="InterPro"/>
</dbReference>
<gene>
    <name evidence="2" type="ORF">BCR44DRAFT_56940</name>
</gene>
<feature type="compositionally biased region" description="Low complexity" evidence="1">
    <location>
        <begin position="150"/>
        <end position="172"/>
    </location>
</feature>
<dbReference type="GO" id="GO:0005739">
    <property type="term" value="C:mitochondrion"/>
    <property type="evidence" value="ECO:0007669"/>
    <property type="project" value="InterPro"/>
</dbReference>
<proteinExistence type="predicted"/>
<accession>A0A1Y2H9L6</accession>
<evidence type="ECO:0000313" key="2">
    <source>
        <dbReference type="EMBL" id="ORZ31288.1"/>
    </source>
</evidence>
<evidence type="ECO:0000256" key="1">
    <source>
        <dbReference type="SAM" id="MobiDB-lite"/>
    </source>
</evidence>
<name>A0A1Y2H9L6_9FUNG</name>
<feature type="region of interest" description="Disordered" evidence="1">
    <location>
        <begin position="149"/>
        <end position="178"/>
    </location>
</feature>
<reference evidence="2 3" key="1">
    <citation type="submission" date="2016-07" db="EMBL/GenBank/DDBJ databases">
        <title>Pervasive Adenine N6-methylation of Active Genes in Fungi.</title>
        <authorList>
            <consortium name="DOE Joint Genome Institute"/>
            <person name="Mondo S.J."/>
            <person name="Dannebaum R.O."/>
            <person name="Kuo R.C."/>
            <person name="Labutti K."/>
            <person name="Haridas S."/>
            <person name="Kuo A."/>
            <person name="Salamov A."/>
            <person name="Ahrendt S.R."/>
            <person name="Lipzen A."/>
            <person name="Sullivan W."/>
            <person name="Andreopoulos W.B."/>
            <person name="Clum A."/>
            <person name="Lindquist E."/>
            <person name="Daum C."/>
            <person name="Ramamoorthy G.K."/>
            <person name="Gryganskyi A."/>
            <person name="Culley D."/>
            <person name="Magnuson J.K."/>
            <person name="James T.Y."/>
            <person name="O'Malley M.A."/>
            <person name="Stajich J.E."/>
            <person name="Spatafora J.W."/>
            <person name="Visel A."/>
            <person name="Grigoriev I.V."/>
        </authorList>
    </citation>
    <scope>NUCLEOTIDE SEQUENCE [LARGE SCALE GENOMIC DNA]</scope>
    <source>
        <strain evidence="2 3">PL171</strain>
    </source>
</reference>
<organism evidence="2 3">
    <name type="scientific">Catenaria anguillulae PL171</name>
    <dbReference type="NCBI Taxonomy" id="765915"/>
    <lineage>
        <taxon>Eukaryota</taxon>
        <taxon>Fungi</taxon>
        <taxon>Fungi incertae sedis</taxon>
        <taxon>Blastocladiomycota</taxon>
        <taxon>Blastocladiomycetes</taxon>
        <taxon>Blastocladiales</taxon>
        <taxon>Catenariaceae</taxon>
        <taxon>Catenaria</taxon>
    </lineage>
</organism>
<dbReference type="InterPro" id="IPR032053">
    <property type="entry name" value="Ribosomal_mS34"/>
</dbReference>
<dbReference type="OrthoDB" id="16434at2759"/>